<name>A0A0L0NQQ2_CANAR</name>
<evidence type="ECO:0000313" key="11">
    <source>
        <dbReference type="EMBL" id="KND95995.1"/>
    </source>
</evidence>
<evidence type="ECO:0000256" key="4">
    <source>
        <dbReference type="ARBA" id="ARBA00022679"/>
    </source>
</evidence>
<evidence type="ECO:0000256" key="7">
    <source>
        <dbReference type="ARBA" id="ARBA00022989"/>
    </source>
</evidence>
<organism evidence="11 12">
    <name type="scientific">Candidozyma auris</name>
    <name type="common">Yeast</name>
    <name type="synonym">Candida auris</name>
    <dbReference type="NCBI Taxonomy" id="498019"/>
    <lineage>
        <taxon>Eukaryota</taxon>
        <taxon>Fungi</taxon>
        <taxon>Dikarya</taxon>
        <taxon>Ascomycota</taxon>
        <taxon>Saccharomycotina</taxon>
        <taxon>Pichiomycetes</taxon>
        <taxon>Metschnikowiaceae</taxon>
        <taxon>Candidozyma</taxon>
    </lineage>
</organism>
<evidence type="ECO:0008006" key="13">
    <source>
        <dbReference type="Google" id="ProtNLM"/>
    </source>
</evidence>
<comment type="subcellular location">
    <subcellularLocation>
        <location evidence="1">Golgi apparatus membrane</location>
        <topology evidence="1">Single-pass type II membrane protein</topology>
    </subcellularLocation>
</comment>
<dbReference type="VEuPathDB" id="FungiDB:CJI96_0000392"/>
<evidence type="ECO:0000256" key="9">
    <source>
        <dbReference type="ARBA" id="ARBA00023136"/>
    </source>
</evidence>
<comment type="pathway">
    <text evidence="2">Protein modification; protein glycosylation.</text>
</comment>
<comment type="caution">
    <text evidence="11">The sequence shown here is derived from an EMBL/GenBank/DDBJ whole genome shotgun (WGS) entry which is preliminary data.</text>
</comment>
<keyword evidence="6" id="KW-0735">Signal-anchor</keyword>
<dbReference type="InterPro" id="IPR029044">
    <property type="entry name" value="Nucleotide-diphossugar_trans"/>
</dbReference>
<dbReference type="VEuPathDB" id="FungiDB:B9J08_001935"/>
<keyword evidence="8" id="KW-0333">Golgi apparatus</keyword>
<dbReference type="GO" id="GO:0046354">
    <property type="term" value="P:mannan biosynthetic process"/>
    <property type="evidence" value="ECO:0007669"/>
    <property type="project" value="TreeGrafter"/>
</dbReference>
<keyword evidence="4" id="KW-0808">Transferase</keyword>
<dbReference type="PANTHER" id="PTHR31646:SF1">
    <property type="entry name" value="ALPHA-1,2-MANNOSYLTRANSFERASE MNN2"/>
    <property type="match status" value="1"/>
</dbReference>
<dbReference type="VEuPathDB" id="FungiDB:CJJ07_005066"/>
<gene>
    <name evidence="11" type="ORF">QG37_07707</name>
</gene>
<accession>A0A0L0NQQ2</accession>
<evidence type="ECO:0000313" key="12">
    <source>
        <dbReference type="Proteomes" id="UP000037122"/>
    </source>
</evidence>
<dbReference type="Pfam" id="PF11051">
    <property type="entry name" value="Mannosyl_trans3"/>
    <property type="match status" value="1"/>
</dbReference>
<feature type="transmembrane region" description="Helical" evidence="10">
    <location>
        <begin position="12"/>
        <end position="33"/>
    </location>
</feature>
<evidence type="ECO:0000256" key="1">
    <source>
        <dbReference type="ARBA" id="ARBA00004323"/>
    </source>
</evidence>
<keyword evidence="7 10" id="KW-1133">Transmembrane helix</keyword>
<evidence type="ECO:0000256" key="10">
    <source>
        <dbReference type="SAM" id="Phobius"/>
    </source>
</evidence>
<evidence type="ECO:0000256" key="8">
    <source>
        <dbReference type="ARBA" id="ARBA00023034"/>
    </source>
</evidence>
<protein>
    <recommendedName>
        <fullName evidence="13">Alpha-1,2-mannosyltransferase</fullName>
    </recommendedName>
</protein>
<reference evidence="12" key="1">
    <citation type="journal article" date="2015" name="BMC Genomics">
        <title>Draft genome of a commonly misdiagnosed multidrug resistant pathogen Candida auris.</title>
        <authorList>
            <person name="Chatterjee S."/>
            <person name="Alampalli S.V."/>
            <person name="Nageshan R.K."/>
            <person name="Chettiar S.T."/>
            <person name="Joshi S."/>
            <person name="Tatu U.S."/>
        </authorList>
    </citation>
    <scope>NUCLEOTIDE SEQUENCE [LARGE SCALE GENOMIC DNA]</scope>
    <source>
        <strain evidence="12">6684</strain>
    </source>
</reference>
<dbReference type="EMBL" id="LGST01000062">
    <property type="protein sequence ID" value="KND95995.1"/>
    <property type="molecule type" value="Genomic_DNA"/>
</dbReference>
<evidence type="ECO:0000256" key="3">
    <source>
        <dbReference type="ARBA" id="ARBA00009105"/>
    </source>
</evidence>
<dbReference type="Proteomes" id="UP000037122">
    <property type="component" value="Unassembled WGS sequence"/>
</dbReference>
<keyword evidence="9 10" id="KW-0472">Membrane</keyword>
<sequence>MKHLLTKKLVIVKIALVAFVLVFLAHQLTYLPYNPYDFFQNGRKGIIPIKAFFDGLEKYAVHGDRLKGNYINEKVHDAPSKDREFLYSKEYLEGILNIKDETFQKLKESHHGFVNEHMPHLLDTVGVATFGELTPKSDKWESYRNSAGYVLIGGGKYSWLAYLVVKQIRMTGSTLPVEVFIPTKSDLDARFCNEIMPKYNARCNMLDLSLLEYLSLKFNLSGYQYKMLAIMASLFENVIYLDSDLYPLKNVEYLLTSDLYKEKGLLIWPDYWSRTTNPKYYEIAGLHVPEKKVRYSQYDRAQAEKKGEGLRDLKDYTFKDSNFHDFENTLPNPTSEAGVMLVNKTSHVRTLLLALYYNVYGPNFYYPLLTQGGAGEGDKETFIAAATVMQEPWFQTQKQFMWVGYHSEDTSKFESKALGHYDPITAKDDDKPAPLIFSHCSYPKHWTDWMYNNNDLIYKTLGEHIRMYKGTYENIGYDLDLRLLTAFTEALCEDIWLEKEKEDNIPLDQREEYMGNFLEYINNDREVNKKRCEEVYVPHLKWLQQTTQYPDTLKPE</sequence>
<dbReference type="GO" id="GO:0000139">
    <property type="term" value="C:Golgi membrane"/>
    <property type="evidence" value="ECO:0007669"/>
    <property type="project" value="UniProtKB-SubCell"/>
</dbReference>
<proteinExistence type="inferred from homology"/>
<dbReference type="AlphaFoldDB" id="A0A0L0NQQ2"/>
<evidence type="ECO:0000256" key="2">
    <source>
        <dbReference type="ARBA" id="ARBA00004922"/>
    </source>
</evidence>
<dbReference type="SUPFAM" id="SSF53448">
    <property type="entry name" value="Nucleotide-diphospho-sugar transferases"/>
    <property type="match status" value="1"/>
</dbReference>
<dbReference type="InterPro" id="IPR022751">
    <property type="entry name" value="Alpha_mannosyltransferase"/>
</dbReference>
<dbReference type="VEuPathDB" id="FungiDB:QG37_07707"/>
<dbReference type="Gene3D" id="3.90.550.10">
    <property type="entry name" value="Spore Coat Polysaccharide Biosynthesis Protein SpsA, Chain A"/>
    <property type="match status" value="1"/>
</dbReference>
<dbReference type="VEuPathDB" id="FungiDB:CJI97_002596"/>
<keyword evidence="5 10" id="KW-0812">Transmembrane</keyword>
<evidence type="ECO:0000256" key="6">
    <source>
        <dbReference type="ARBA" id="ARBA00022968"/>
    </source>
</evidence>
<dbReference type="PANTHER" id="PTHR31646">
    <property type="entry name" value="ALPHA-1,2-MANNOSYLTRANSFERASE MNN2"/>
    <property type="match status" value="1"/>
</dbReference>
<dbReference type="VEuPathDB" id="FungiDB:CJJ09_001547"/>
<comment type="similarity">
    <text evidence="3">Belongs to the MNN1/MNT family.</text>
</comment>
<evidence type="ECO:0000256" key="5">
    <source>
        <dbReference type="ARBA" id="ARBA00022692"/>
    </source>
</evidence>
<dbReference type="GO" id="GO:0000026">
    <property type="term" value="F:alpha-1,2-mannosyltransferase activity"/>
    <property type="evidence" value="ECO:0007669"/>
    <property type="project" value="TreeGrafter"/>
</dbReference>